<dbReference type="Gene3D" id="3.40.50.720">
    <property type="entry name" value="NAD(P)-binding Rossmann-like Domain"/>
    <property type="match status" value="1"/>
</dbReference>
<dbReference type="Pfam" id="PF05368">
    <property type="entry name" value="NmrA"/>
    <property type="match status" value="1"/>
</dbReference>
<evidence type="ECO:0000259" key="3">
    <source>
        <dbReference type="Pfam" id="PF05368"/>
    </source>
</evidence>
<evidence type="ECO:0000256" key="1">
    <source>
        <dbReference type="ARBA" id="ARBA00022857"/>
    </source>
</evidence>
<dbReference type="InterPro" id="IPR036291">
    <property type="entry name" value="NAD(P)-bd_dom_sf"/>
</dbReference>
<organism evidence="4 5">
    <name type="scientific">Aspergillus cavernicola</name>
    <dbReference type="NCBI Taxonomy" id="176166"/>
    <lineage>
        <taxon>Eukaryota</taxon>
        <taxon>Fungi</taxon>
        <taxon>Dikarya</taxon>
        <taxon>Ascomycota</taxon>
        <taxon>Pezizomycotina</taxon>
        <taxon>Eurotiomycetes</taxon>
        <taxon>Eurotiomycetidae</taxon>
        <taxon>Eurotiales</taxon>
        <taxon>Aspergillaceae</taxon>
        <taxon>Aspergillus</taxon>
        <taxon>Aspergillus subgen. Nidulantes</taxon>
    </lineage>
</organism>
<dbReference type="Gene3D" id="3.90.25.10">
    <property type="entry name" value="UDP-galactose 4-epimerase, domain 1"/>
    <property type="match status" value="1"/>
</dbReference>
<dbReference type="PANTHER" id="PTHR47706">
    <property type="entry name" value="NMRA-LIKE FAMILY PROTEIN"/>
    <property type="match status" value="1"/>
</dbReference>
<dbReference type="PANTHER" id="PTHR47706:SF9">
    <property type="entry name" value="NMRA-LIKE DOMAIN-CONTAINING PROTEIN-RELATED"/>
    <property type="match status" value="1"/>
</dbReference>
<dbReference type="InterPro" id="IPR045312">
    <property type="entry name" value="PCBER-like"/>
</dbReference>
<protein>
    <recommendedName>
        <fullName evidence="3">NmrA-like domain-containing protein</fullName>
    </recommendedName>
</protein>
<dbReference type="Proteomes" id="UP001610335">
    <property type="component" value="Unassembled WGS sequence"/>
</dbReference>
<evidence type="ECO:0000313" key="4">
    <source>
        <dbReference type="EMBL" id="KAL2815283.1"/>
    </source>
</evidence>
<gene>
    <name evidence="4" type="ORF">BDW59DRAFT_176208</name>
</gene>
<accession>A0ABR4HIH3</accession>
<name>A0ABR4HIH3_9EURO</name>
<proteinExistence type="predicted"/>
<evidence type="ECO:0000313" key="5">
    <source>
        <dbReference type="Proteomes" id="UP001610335"/>
    </source>
</evidence>
<keyword evidence="5" id="KW-1185">Reference proteome</keyword>
<reference evidence="4 5" key="1">
    <citation type="submission" date="2024-07" db="EMBL/GenBank/DDBJ databases">
        <title>Section-level genome sequencing and comparative genomics of Aspergillus sections Usti and Cavernicolus.</title>
        <authorList>
            <consortium name="Lawrence Berkeley National Laboratory"/>
            <person name="Nybo J.L."/>
            <person name="Vesth T.C."/>
            <person name="Theobald S."/>
            <person name="Frisvad J.C."/>
            <person name="Larsen T.O."/>
            <person name="Kjaerboelling I."/>
            <person name="Rothschild-Mancinelli K."/>
            <person name="Lyhne E.K."/>
            <person name="Kogle M.E."/>
            <person name="Barry K."/>
            <person name="Clum A."/>
            <person name="Na H."/>
            <person name="Ledsgaard L."/>
            <person name="Lin J."/>
            <person name="Lipzen A."/>
            <person name="Kuo A."/>
            <person name="Riley R."/>
            <person name="Mondo S."/>
            <person name="LaButti K."/>
            <person name="Haridas S."/>
            <person name="Pangalinan J."/>
            <person name="Salamov A.A."/>
            <person name="Simmons B.A."/>
            <person name="Magnuson J.K."/>
            <person name="Chen J."/>
            <person name="Drula E."/>
            <person name="Henrissat B."/>
            <person name="Wiebenga A."/>
            <person name="Lubbers R.J."/>
            <person name="Gomes A.C."/>
            <person name="Makela M.R."/>
            <person name="Stajich J."/>
            <person name="Grigoriev I.V."/>
            <person name="Mortensen U.H."/>
            <person name="De vries R.P."/>
            <person name="Baker S.E."/>
            <person name="Andersen M.R."/>
        </authorList>
    </citation>
    <scope>NUCLEOTIDE SEQUENCE [LARGE SCALE GENOMIC DNA]</scope>
    <source>
        <strain evidence="4 5">CBS 600.67</strain>
    </source>
</reference>
<keyword evidence="2" id="KW-0560">Oxidoreductase</keyword>
<evidence type="ECO:0000256" key="2">
    <source>
        <dbReference type="ARBA" id="ARBA00023002"/>
    </source>
</evidence>
<feature type="domain" description="NmrA-like" evidence="3">
    <location>
        <begin position="6"/>
        <end position="223"/>
    </location>
</feature>
<comment type="caution">
    <text evidence="4">The sequence shown here is derived from an EMBL/GenBank/DDBJ whole genome shotgun (WGS) entry which is preliminary data.</text>
</comment>
<dbReference type="SUPFAM" id="SSF51735">
    <property type="entry name" value="NAD(P)-binding Rossmann-fold domains"/>
    <property type="match status" value="1"/>
</dbReference>
<dbReference type="InterPro" id="IPR051609">
    <property type="entry name" value="NmrA/Isoflavone_reductase-like"/>
</dbReference>
<dbReference type="InterPro" id="IPR008030">
    <property type="entry name" value="NmrA-like"/>
</dbReference>
<keyword evidence="1" id="KW-0521">NADP</keyword>
<dbReference type="CDD" id="cd05259">
    <property type="entry name" value="PCBER_SDR_a"/>
    <property type="match status" value="1"/>
</dbReference>
<dbReference type="EMBL" id="JBFXLS010000114">
    <property type="protein sequence ID" value="KAL2815283.1"/>
    <property type="molecule type" value="Genomic_DNA"/>
</dbReference>
<sequence>MASTLKNVAIIGASGDVGRIILGALLDASSFNVTILSRSSSEASFPPGVTVRKTDFSSADLQTALKGQDALISAVGATAFGEQKKFIDAAIQAGVPRFIPSEFSADTLNDEVLALLPLFRQKKDVIEYLKSKESDSFTWTGVASSCLFDWGIGNGFLGYDIASRSATIWDGGDKKFTFTNQKQLQEAVVSVLRKPDATANQYLYISSVETSQNEILSALKLVTSSEWTVTPTKTQDEVSAAIAKLGKGDFSGALTLVRATTYADIPGMGSNYAKDRELANGLLGLEEESVEETIKKVVDAFVSK</sequence>